<proteinExistence type="predicted"/>
<name>A0ABQ0JTU9_9BACT</name>
<dbReference type="RefSeq" id="WP_082059002.1">
    <property type="nucleotide sequence ID" value="NZ_BAFN01000001.1"/>
</dbReference>
<comment type="caution">
    <text evidence="2">The sequence shown here is derived from an EMBL/GenBank/DDBJ whole genome shotgun (WGS) entry which is preliminary data.</text>
</comment>
<feature type="region of interest" description="Disordered" evidence="1">
    <location>
        <begin position="83"/>
        <end position="122"/>
    </location>
</feature>
<evidence type="ECO:0000256" key="1">
    <source>
        <dbReference type="SAM" id="MobiDB-lite"/>
    </source>
</evidence>
<keyword evidence="3" id="KW-1185">Reference proteome</keyword>
<dbReference type="EMBL" id="BAFN01000001">
    <property type="protein sequence ID" value="GAN32164.1"/>
    <property type="molecule type" value="Genomic_DNA"/>
</dbReference>
<sequence length="122" mass="14352">MLLIDDILLSPAKGFFYIFKQIHKAAEEEFLNEENVSAELSELYMMLETGKITEEEFNKRESELLNRLEQIEAYKKKHFEVIEESEENEDSRAEDTVKKVATRAKKKRSKNSSYEHSGNMKK</sequence>
<reference evidence="3" key="1">
    <citation type="journal article" date="2015" name="Genome Announc.">
        <title>Draft Genome Sequence of an Anaerobic Ammonium-Oxidizing Bacterium, "Candidatus Brocadia sinica".</title>
        <authorList>
            <person name="Oshiki M."/>
            <person name="Shinyako-Hata K."/>
            <person name="Satoh H."/>
            <person name="Okabe S."/>
        </authorList>
    </citation>
    <scope>NUCLEOTIDE SEQUENCE [LARGE SCALE GENOMIC DNA]</scope>
    <source>
        <strain evidence="3">JPN1</strain>
    </source>
</reference>
<dbReference type="InterPro" id="IPR007804">
    <property type="entry name" value="GvpG"/>
</dbReference>
<protein>
    <recommendedName>
        <fullName evidence="4">Gas vesicle protein GvpG</fullName>
    </recommendedName>
</protein>
<accession>A0ABQ0JTU9</accession>
<dbReference type="Proteomes" id="UP000032309">
    <property type="component" value="Unassembled WGS sequence"/>
</dbReference>
<dbReference type="Pfam" id="PF05120">
    <property type="entry name" value="GvpG"/>
    <property type="match status" value="1"/>
</dbReference>
<gene>
    <name evidence="2" type="ORF">BROSI_A0676</name>
</gene>
<evidence type="ECO:0000313" key="3">
    <source>
        <dbReference type="Proteomes" id="UP000032309"/>
    </source>
</evidence>
<organism evidence="2 3">
    <name type="scientific">Candidatus Brocadia sinica JPN1</name>
    <dbReference type="NCBI Taxonomy" id="1197129"/>
    <lineage>
        <taxon>Bacteria</taxon>
        <taxon>Pseudomonadati</taxon>
        <taxon>Planctomycetota</taxon>
        <taxon>Candidatus Brocadiia</taxon>
        <taxon>Candidatus Brocadiales</taxon>
        <taxon>Candidatus Brocadiaceae</taxon>
        <taxon>Candidatus Brocadia</taxon>
    </lineage>
</organism>
<evidence type="ECO:0008006" key="4">
    <source>
        <dbReference type="Google" id="ProtNLM"/>
    </source>
</evidence>
<feature type="compositionally biased region" description="Basic residues" evidence="1">
    <location>
        <begin position="100"/>
        <end position="110"/>
    </location>
</feature>
<evidence type="ECO:0000313" key="2">
    <source>
        <dbReference type="EMBL" id="GAN32164.1"/>
    </source>
</evidence>